<keyword evidence="2 4" id="KW-0560">Oxidoreductase</keyword>
<dbReference type="SUPFAM" id="SSF52283">
    <property type="entry name" value="Formate/glycerate dehydrogenase catalytic domain-like"/>
    <property type="match status" value="1"/>
</dbReference>
<dbReference type="PROSITE" id="PS00671">
    <property type="entry name" value="D_2_HYDROXYACID_DH_3"/>
    <property type="match status" value="1"/>
</dbReference>
<proteinExistence type="inferred from homology"/>
<dbReference type="GO" id="GO:0016616">
    <property type="term" value="F:oxidoreductase activity, acting on the CH-OH group of donors, NAD or NADP as acceptor"/>
    <property type="evidence" value="ECO:0007669"/>
    <property type="project" value="InterPro"/>
</dbReference>
<dbReference type="RefSeq" id="WP_190913494.1">
    <property type="nucleotide sequence ID" value="NZ_JACXIZ010000001.1"/>
</dbReference>
<dbReference type="FunFam" id="3.40.50.720:FF:000203">
    <property type="entry name" value="D-3-phosphoglycerate dehydrogenase (SerA)"/>
    <property type="match status" value="1"/>
</dbReference>
<dbReference type="PANTHER" id="PTHR43761:SF1">
    <property type="entry name" value="D-ISOMER SPECIFIC 2-HYDROXYACID DEHYDROGENASE CATALYTIC DOMAIN-CONTAINING PROTEIN-RELATED"/>
    <property type="match status" value="1"/>
</dbReference>
<evidence type="ECO:0000313" key="8">
    <source>
        <dbReference type="Proteomes" id="UP000621560"/>
    </source>
</evidence>
<dbReference type="SUPFAM" id="SSF51735">
    <property type="entry name" value="NAD(P)-binding Rossmann-fold domains"/>
    <property type="match status" value="1"/>
</dbReference>
<evidence type="ECO:0000313" key="7">
    <source>
        <dbReference type="EMBL" id="MBD2843565.1"/>
    </source>
</evidence>
<keyword evidence="8" id="KW-1185">Reference proteome</keyword>
<evidence type="ECO:0000256" key="4">
    <source>
        <dbReference type="RuleBase" id="RU003719"/>
    </source>
</evidence>
<dbReference type="InterPro" id="IPR036291">
    <property type="entry name" value="NAD(P)-bd_dom_sf"/>
</dbReference>
<evidence type="ECO:0000259" key="6">
    <source>
        <dbReference type="Pfam" id="PF02826"/>
    </source>
</evidence>
<dbReference type="InterPro" id="IPR050418">
    <property type="entry name" value="D-iso_2-hydroxyacid_DH_PdxB"/>
</dbReference>
<dbReference type="PANTHER" id="PTHR43761">
    <property type="entry name" value="D-ISOMER SPECIFIC 2-HYDROXYACID DEHYDROGENASE FAMILY PROTEIN (AFU_ORTHOLOGUE AFUA_1G13630)"/>
    <property type="match status" value="1"/>
</dbReference>
<dbReference type="GO" id="GO:0003714">
    <property type="term" value="F:transcription corepressor activity"/>
    <property type="evidence" value="ECO:0007669"/>
    <property type="project" value="InterPro"/>
</dbReference>
<evidence type="ECO:0000259" key="5">
    <source>
        <dbReference type="Pfam" id="PF00389"/>
    </source>
</evidence>
<dbReference type="Proteomes" id="UP000621560">
    <property type="component" value="Unassembled WGS sequence"/>
</dbReference>
<accession>A0A927BQ07</accession>
<name>A0A927BQ07_9BACL</name>
<comment type="caution">
    <text evidence="7">The sequence shown here is derived from an EMBL/GenBank/DDBJ whole genome shotgun (WGS) entry which is preliminary data.</text>
</comment>
<dbReference type="InterPro" id="IPR006140">
    <property type="entry name" value="D-isomer_DH_NAD-bd"/>
</dbReference>
<dbReference type="GO" id="GO:0051287">
    <property type="term" value="F:NAD binding"/>
    <property type="evidence" value="ECO:0007669"/>
    <property type="project" value="InterPro"/>
</dbReference>
<dbReference type="AlphaFoldDB" id="A0A927BQ07"/>
<evidence type="ECO:0000256" key="2">
    <source>
        <dbReference type="ARBA" id="ARBA00023002"/>
    </source>
</evidence>
<sequence>MNKRLKVAVTDYGFPDLHQEEELLRPLGFEFATGQCRTPEEVAALCADADAILTQWAPVDATVIEALQHCRIIVRYGIGVDNVDLEAAAVRGIPVVNVPDYAVDEVADHAISLMLASVRKIPQVVADVRAGEWQIAPRRPIYGLRGRTIGTAGFGNIARAVIQRAQAFGMDAIAYDPYVKDDVFAERGVRRADWATLLADSDVLSLHLPLNAETRGAMSQEAFRSMKPTAYVVNTSRGGILDAEALAEALRDGRIAGAALDVLEREPIERDHPLLRLDQCLVTSHCAWYSEDSLLRLQQFAALEIKRLFTGERPRHIVNKVVV</sequence>
<reference evidence="7" key="1">
    <citation type="submission" date="2020-09" db="EMBL/GenBank/DDBJ databases">
        <title>A novel bacterium of genus Paenibacillus, isolated from South China Sea.</title>
        <authorList>
            <person name="Huang H."/>
            <person name="Mo K."/>
            <person name="Hu Y."/>
        </authorList>
    </citation>
    <scope>NUCLEOTIDE SEQUENCE</scope>
    <source>
        <strain evidence="7">IB182496</strain>
    </source>
</reference>
<dbReference type="EMBL" id="JACXIZ010000001">
    <property type="protein sequence ID" value="MBD2843565.1"/>
    <property type="molecule type" value="Genomic_DNA"/>
</dbReference>
<evidence type="ECO:0000256" key="3">
    <source>
        <dbReference type="ARBA" id="ARBA00023027"/>
    </source>
</evidence>
<dbReference type="Pfam" id="PF02826">
    <property type="entry name" value="2-Hacid_dh_C"/>
    <property type="match status" value="1"/>
</dbReference>
<dbReference type="Gene3D" id="3.40.50.720">
    <property type="entry name" value="NAD(P)-binding Rossmann-like Domain"/>
    <property type="match status" value="2"/>
</dbReference>
<dbReference type="CDD" id="cd05299">
    <property type="entry name" value="CtBP_dh"/>
    <property type="match status" value="1"/>
</dbReference>
<dbReference type="InterPro" id="IPR029753">
    <property type="entry name" value="D-isomer_DH_CS"/>
</dbReference>
<keyword evidence="3" id="KW-0520">NAD</keyword>
<feature type="domain" description="D-isomer specific 2-hydroxyacid dehydrogenase catalytic" evidence="5">
    <location>
        <begin position="30"/>
        <end position="319"/>
    </location>
</feature>
<dbReference type="Pfam" id="PF00389">
    <property type="entry name" value="2-Hacid_dh"/>
    <property type="match status" value="1"/>
</dbReference>
<gene>
    <name evidence="7" type="ORF">IDH44_00050</name>
</gene>
<organism evidence="7 8">
    <name type="scientific">Paenibacillus sabuli</name>
    <dbReference type="NCBI Taxonomy" id="2772509"/>
    <lineage>
        <taxon>Bacteria</taxon>
        <taxon>Bacillati</taxon>
        <taxon>Bacillota</taxon>
        <taxon>Bacilli</taxon>
        <taxon>Bacillales</taxon>
        <taxon>Paenibacillaceae</taxon>
        <taxon>Paenibacillus</taxon>
    </lineage>
</organism>
<evidence type="ECO:0000256" key="1">
    <source>
        <dbReference type="ARBA" id="ARBA00005854"/>
    </source>
</evidence>
<comment type="similarity">
    <text evidence="1 4">Belongs to the D-isomer specific 2-hydroxyacid dehydrogenase family.</text>
</comment>
<feature type="domain" description="D-isomer specific 2-hydroxyacid dehydrogenase NAD-binding" evidence="6">
    <location>
        <begin position="111"/>
        <end position="287"/>
    </location>
</feature>
<dbReference type="InterPro" id="IPR043322">
    <property type="entry name" value="CtBP"/>
</dbReference>
<protein>
    <submittedName>
        <fullName evidence="7">C-terminal binding protein</fullName>
    </submittedName>
</protein>
<dbReference type="InterPro" id="IPR006139">
    <property type="entry name" value="D-isomer_2_OHA_DH_cat_dom"/>
</dbReference>